<dbReference type="Gene3D" id="3.30.870.10">
    <property type="entry name" value="Endonuclease Chain A"/>
    <property type="match status" value="2"/>
</dbReference>
<dbReference type="GO" id="GO:0032049">
    <property type="term" value="P:cardiolipin biosynthetic process"/>
    <property type="evidence" value="ECO:0007669"/>
    <property type="project" value="UniProtKB-ARBA"/>
</dbReference>
<feature type="domain" description="PLD phosphodiesterase" evidence="2">
    <location>
        <begin position="500"/>
        <end position="527"/>
    </location>
</feature>
<dbReference type="eggNOG" id="COG1502">
    <property type="taxonomic scope" value="Bacteria"/>
</dbReference>
<dbReference type="GO" id="GO:0030572">
    <property type="term" value="F:phosphatidyltransferase activity"/>
    <property type="evidence" value="ECO:0007669"/>
    <property type="project" value="UniProtKB-ARBA"/>
</dbReference>
<dbReference type="PANTHER" id="PTHR21248">
    <property type="entry name" value="CARDIOLIPIN SYNTHASE"/>
    <property type="match status" value="1"/>
</dbReference>
<dbReference type="SMART" id="SM00155">
    <property type="entry name" value="PLDc"/>
    <property type="match status" value="2"/>
</dbReference>
<dbReference type="InterPro" id="IPR025202">
    <property type="entry name" value="PLD-like_dom"/>
</dbReference>
<feature type="transmembrane region" description="Helical" evidence="1">
    <location>
        <begin position="68"/>
        <end position="84"/>
    </location>
</feature>
<reference evidence="3" key="1">
    <citation type="submission" date="2009-07" db="EMBL/GenBank/DDBJ databases">
        <authorList>
            <person name="Weinstock G."/>
            <person name="Sodergren E."/>
            <person name="Clifton S."/>
            <person name="Fulton L."/>
            <person name="Fulton B."/>
            <person name="Courtney L."/>
            <person name="Fronick C."/>
            <person name="Harrison M."/>
            <person name="Strong C."/>
            <person name="Farmer C."/>
            <person name="Delahaunty K."/>
            <person name="Markovic C."/>
            <person name="Hall O."/>
            <person name="Minx P."/>
            <person name="Tomlinson C."/>
            <person name="Mitreva M."/>
            <person name="Nelson J."/>
            <person name="Hou S."/>
            <person name="Wollam A."/>
            <person name="Pepin K.H."/>
            <person name="Johnson M."/>
            <person name="Bhonagiri V."/>
            <person name="Nash W.E."/>
            <person name="Warren W."/>
            <person name="Chinwalla A."/>
            <person name="Mardis E.R."/>
            <person name="Wilson R.K."/>
        </authorList>
    </citation>
    <scope>NUCLEOTIDE SEQUENCE [LARGE SCALE GENOMIC DNA]</scope>
    <source>
        <strain evidence="3">DSM 14469</strain>
    </source>
</reference>
<dbReference type="PANTHER" id="PTHR21248:SF12">
    <property type="entry name" value="CARDIOLIPIN SYNTHASE C"/>
    <property type="match status" value="1"/>
</dbReference>
<feature type="transmembrane region" description="Helical" evidence="1">
    <location>
        <begin position="90"/>
        <end position="107"/>
    </location>
</feature>
<accession>C6LAA9</accession>
<dbReference type="Pfam" id="PF13091">
    <property type="entry name" value="PLDc_2"/>
    <property type="match status" value="2"/>
</dbReference>
<evidence type="ECO:0000256" key="1">
    <source>
        <dbReference type="SAM" id="Phobius"/>
    </source>
</evidence>
<keyword evidence="1" id="KW-0472">Membrane</keyword>
<feature type="domain" description="PLD phosphodiesterase" evidence="2">
    <location>
        <begin position="264"/>
        <end position="291"/>
    </location>
</feature>
<evidence type="ECO:0000313" key="4">
    <source>
        <dbReference type="Proteomes" id="UP000005561"/>
    </source>
</evidence>
<name>C6LAA9_9FIRM</name>
<proteinExistence type="predicted"/>
<dbReference type="PROSITE" id="PS50035">
    <property type="entry name" value="PLD"/>
    <property type="match status" value="2"/>
</dbReference>
<protein>
    <submittedName>
        <fullName evidence="3">Phospholipase D domain protein</fullName>
        <ecNumber evidence="3">3.1.-.-</ecNumber>
    </submittedName>
</protein>
<dbReference type="EMBL" id="ACCL02000002">
    <property type="protein sequence ID" value="EET62516.1"/>
    <property type="molecule type" value="Genomic_DNA"/>
</dbReference>
<feature type="transmembrane region" description="Helical" evidence="1">
    <location>
        <begin position="30"/>
        <end position="47"/>
    </location>
</feature>
<feature type="transmembrane region" description="Helical" evidence="1">
    <location>
        <begin position="119"/>
        <end position="138"/>
    </location>
</feature>
<feature type="transmembrane region" description="Helical" evidence="1">
    <location>
        <begin position="7"/>
        <end position="24"/>
    </location>
</feature>
<dbReference type="AlphaFoldDB" id="C6LAA9"/>
<keyword evidence="4" id="KW-1185">Reference proteome</keyword>
<sequence>MIRWIRGKYVPLLHLTAGILAVILTGRYPVMCVLLAVYAAAIAVMLLEELFLRKRSAERVSHPDEKKCMAVLGIAMLLCMFLPADSFFIADILACAGMAALVVEALLRAMRCVKMRHRRVLTVVLVCYIAGGAILPFAHQPSVMESTEKAFAAEDFYGDGYSGERAKVIAQNGEALKERIRLIEQAQEEIILSTLEFDADTSGKQVLAALMAAAERGVKISILTDGMYYLMQVWGNPYFLALAQMEQVEIKAYNTPDLLRPWTAMGRLHDKYLIADDFAYILGGRNTYDYFLGDQPGYKNYDWDVLVYREADQEPQMAGAKEAGDTDTEKGYKASLFQVKDYFTQVWNSKDCRLTGESRIWSGSSAVLEARAELEELYETMKQEHGDWFETPDYEAETLPATSIRLVSNPIHIFSKEPVVYYTITELMKQAEEEVVFHTPYIVCNDWMLERLRQVCAGEAEVWMMTNSVANNGNPFGAMDYQKYKGKILDTGVRIMEYDGGISYHGKCFVIDDNISAIGSFNWDMRSAYLDTELMLVIDSEPLNRALREEMGNYEKDALQVLSETEYELAQGQVMQEISTQRRLRIMVLGPLLGWARFLM</sequence>
<keyword evidence="1" id="KW-0812">Transmembrane</keyword>
<dbReference type="STRING" id="168384.SAMN05660368_02187"/>
<dbReference type="CDD" id="cd09113">
    <property type="entry name" value="PLDc_ymdC_like_2"/>
    <property type="match status" value="1"/>
</dbReference>
<keyword evidence="3" id="KW-0378">Hydrolase</keyword>
<dbReference type="RefSeq" id="WP_006860351.1">
    <property type="nucleotide sequence ID" value="NZ_ACCL02000002.1"/>
</dbReference>
<dbReference type="SUPFAM" id="SSF56024">
    <property type="entry name" value="Phospholipase D/nuclease"/>
    <property type="match status" value="2"/>
</dbReference>
<evidence type="ECO:0000313" key="3">
    <source>
        <dbReference type="EMBL" id="EET62516.1"/>
    </source>
</evidence>
<comment type="caution">
    <text evidence="3">The sequence shown here is derived from an EMBL/GenBank/DDBJ whole genome shotgun (WGS) entry which is preliminary data.</text>
</comment>
<dbReference type="InterPro" id="IPR001736">
    <property type="entry name" value="PLipase_D/transphosphatidylase"/>
</dbReference>
<gene>
    <name evidence="3" type="ORF">BRYFOR_05551</name>
</gene>
<organism evidence="3 4">
    <name type="scientific">Marvinbryantia formatexigens DSM 14469</name>
    <dbReference type="NCBI Taxonomy" id="478749"/>
    <lineage>
        <taxon>Bacteria</taxon>
        <taxon>Bacillati</taxon>
        <taxon>Bacillota</taxon>
        <taxon>Clostridia</taxon>
        <taxon>Lachnospirales</taxon>
        <taxon>Lachnospiraceae</taxon>
        <taxon>Marvinbryantia</taxon>
    </lineage>
</organism>
<keyword evidence="1" id="KW-1133">Transmembrane helix</keyword>
<dbReference type="GO" id="GO:0016787">
    <property type="term" value="F:hydrolase activity"/>
    <property type="evidence" value="ECO:0007669"/>
    <property type="project" value="UniProtKB-KW"/>
</dbReference>
<evidence type="ECO:0000259" key="2">
    <source>
        <dbReference type="PROSITE" id="PS50035"/>
    </source>
</evidence>
<dbReference type="EC" id="3.1.-.-" evidence="3"/>
<dbReference type="Proteomes" id="UP000005561">
    <property type="component" value="Unassembled WGS sequence"/>
</dbReference>